<protein>
    <submittedName>
        <fullName evidence="9">Putative Mg(2+) transport ATPase</fullName>
    </submittedName>
</protein>
<organism evidence="9 10">
    <name type="scientific">Clostridium liquoris</name>
    <dbReference type="NCBI Taxonomy" id="1289519"/>
    <lineage>
        <taxon>Bacteria</taxon>
        <taxon>Bacillati</taxon>
        <taxon>Bacillota</taxon>
        <taxon>Clostridia</taxon>
        <taxon>Eubacteriales</taxon>
        <taxon>Clostridiaceae</taxon>
        <taxon>Clostridium</taxon>
    </lineage>
</organism>
<dbReference type="RefSeq" id="WP_106063560.1">
    <property type="nucleotide sequence ID" value="NZ_PVXO01000038.1"/>
</dbReference>
<evidence type="ECO:0000256" key="7">
    <source>
        <dbReference type="SAM" id="Phobius"/>
    </source>
</evidence>
<comment type="caution">
    <text evidence="9">The sequence shown here is derived from an EMBL/GenBank/DDBJ whole genome shotgun (WGS) entry which is preliminary data.</text>
</comment>
<feature type="domain" description="MgtC/SapB/SrpB/YhiD N-terminal" evidence="8">
    <location>
        <begin position="10"/>
        <end position="147"/>
    </location>
</feature>
<keyword evidence="4 7" id="KW-0812">Transmembrane</keyword>
<evidence type="ECO:0000313" key="9">
    <source>
        <dbReference type="EMBL" id="PRR78669.1"/>
    </source>
</evidence>
<dbReference type="AlphaFoldDB" id="A0A2T0B452"/>
<reference evidence="9 10" key="1">
    <citation type="submission" date="2018-03" db="EMBL/GenBank/DDBJ databases">
        <title>Genome sequence of Clostridium liquoris DSM 100320.</title>
        <authorList>
            <person name="Poehlein A."/>
            <person name="Daniel R."/>
        </authorList>
    </citation>
    <scope>NUCLEOTIDE SEQUENCE [LARGE SCALE GENOMIC DNA]</scope>
    <source>
        <strain evidence="9 10">DSM 100320</strain>
    </source>
</reference>
<dbReference type="PANTHER" id="PTHR33778">
    <property type="entry name" value="PROTEIN MGTC"/>
    <property type="match status" value="1"/>
</dbReference>
<dbReference type="PRINTS" id="PR01837">
    <property type="entry name" value="MGTCSAPBPROT"/>
</dbReference>
<evidence type="ECO:0000256" key="4">
    <source>
        <dbReference type="ARBA" id="ARBA00022692"/>
    </source>
</evidence>
<keyword evidence="5 7" id="KW-1133">Transmembrane helix</keyword>
<accession>A0A2T0B452</accession>
<keyword evidence="3" id="KW-1003">Cell membrane</keyword>
<proteinExistence type="inferred from homology"/>
<feature type="transmembrane region" description="Helical" evidence="7">
    <location>
        <begin position="35"/>
        <end position="52"/>
    </location>
</feature>
<keyword evidence="10" id="KW-1185">Reference proteome</keyword>
<evidence type="ECO:0000313" key="10">
    <source>
        <dbReference type="Proteomes" id="UP000239706"/>
    </source>
</evidence>
<gene>
    <name evidence="9" type="ORF">CLLI_14430</name>
</gene>
<dbReference type="PANTHER" id="PTHR33778:SF1">
    <property type="entry name" value="MAGNESIUM TRANSPORTER YHID-RELATED"/>
    <property type="match status" value="1"/>
</dbReference>
<evidence type="ECO:0000256" key="6">
    <source>
        <dbReference type="ARBA" id="ARBA00023136"/>
    </source>
</evidence>
<sequence length="235" mass="26303">MKLEEVVIRLTLAIIIGGAIGYEREFRNRPAGFRTHILVCVGATVISMIQLYDLQYTINLIKANPELATSIKADVGRLDAQVISGIGFLGAGTIIRDNGSVKGLTTAASLWTVACIGLAIGMGYYALSILSSIAVVISLVTLKRFESKFLDKNKLVQLELEYLEKNNMIQKITEYFHRRNIKIKNIEFIFDTIEKDEENVYEKSLFTIVVPKYINYSQILKDLSSFDGIIKVSIL</sequence>
<name>A0A2T0B452_9CLOT</name>
<feature type="transmembrane region" description="Helical" evidence="7">
    <location>
        <begin position="110"/>
        <end position="142"/>
    </location>
</feature>
<dbReference type="OrthoDB" id="9811198at2"/>
<dbReference type="EMBL" id="PVXO01000038">
    <property type="protein sequence ID" value="PRR78669.1"/>
    <property type="molecule type" value="Genomic_DNA"/>
</dbReference>
<dbReference type="InterPro" id="IPR003416">
    <property type="entry name" value="MgtC/SapB/SrpB/YhiD_fam"/>
</dbReference>
<evidence type="ECO:0000259" key="8">
    <source>
        <dbReference type="Pfam" id="PF02308"/>
    </source>
</evidence>
<feature type="transmembrane region" description="Helical" evidence="7">
    <location>
        <begin position="6"/>
        <end position="23"/>
    </location>
</feature>
<dbReference type="Proteomes" id="UP000239706">
    <property type="component" value="Unassembled WGS sequence"/>
</dbReference>
<comment type="subcellular location">
    <subcellularLocation>
        <location evidence="1">Cell membrane</location>
        <topology evidence="1">Multi-pass membrane protein</topology>
    </subcellularLocation>
</comment>
<evidence type="ECO:0000256" key="5">
    <source>
        <dbReference type="ARBA" id="ARBA00022989"/>
    </source>
</evidence>
<comment type="similarity">
    <text evidence="2">Belongs to the MgtC/SapB family.</text>
</comment>
<evidence type="ECO:0000256" key="2">
    <source>
        <dbReference type="ARBA" id="ARBA00009298"/>
    </source>
</evidence>
<dbReference type="Pfam" id="PF02308">
    <property type="entry name" value="MgtC"/>
    <property type="match status" value="1"/>
</dbReference>
<evidence type="ECO:0000256" key="3">
    <source>
        <dbReference type="ARBA" id="ARBA00022475"/>
    </source>
</evidence>
<dbReference type="InterPro" id="IPR049177">
    <property type="entry name" value="MgtC_SapB_SrpB_YhiD_N"/>
</dbReference>
<dbReference type="GO" id="GO:0005886">
    <property type="term" value="C:plasma membrane"/>
    <property type="evidence" value="ECO:0007669"/>
    <property type="project" value="UniProtKB-SubCell"/>
</dbReference>
<keyword evidence="6 7" id="KW-0472">Membrane</keyword>
<evidence type="ECO:0000256" key="1">
    <source>
        <dbReference type="ARBA" id="ARBA00004651"/>
    </source>
</evidence>